<sequence length="135" mass="15802">MKPNIKTTESFYHNLGKLFYAVAFCDKKIAPEEFKTLQVYIEKFWLQYDELTDILGGDAAHLIEIVFEGVQFFNESADDMYQSFVSYKNEQPQLYNEQVSRLILETAKAIAYSYSKLNKSELIILHKLEIELNQL</sequence>
<proteinExistence type="predicted"/>
<dbReference type="EMBL" id="PVNA01000007">
    <property type="protein sequence ID" value="PRX12324.1"/>
    <property type="molecule type" value="Genomic_DNA"/>
</dbReference>
<reference evidence="1 5" key="1">
    <citation type="journal article" date="2014" name="Genome Announc.">
        <title>Draft Genome Sequences of Marine Flavobacterium Nonlabens Strains NR17, NR24, NR27, NR32, NR33, and Ara13.</title>
        <authorList>
            <person name="Nakanishi M."/>
            <person name="Meirelles P."/>
            <person name="Suzuki R."/>
            <person name="Takatani N."/>
            <person name="Mino S."/>
            <person name="Suda W."/>
            <person name="Oshima K."/>
            <person name="Hattori M."/>
            <person name="Ohkuma M."/>
            <person name="Hosokawa M."/>
            <person name="Miyashita K."/>
            <person name="Thompson F.L."/>
            <person name="Niwa A."/>
            <person name="Sawabe T."/>
            <person name="Sawabe T."/>
        </authorList>
    </citation>
    <scope>NUCLEOTIDE SEQUENCE [LARGE SCALE GENOMIC DNA]</scope>
    <source>
        <strain evidence="1">JCM 19296</strain>
        <strain evidence="5">JCM19296</strain>
    </source>
</reference>
<name>A0A081D9A9_NONUL</name>
<evidence type="ECO:0008006" key="7">
    <source>
        <dbReference type="Google" id="ProtNLM"/>
    </source>
</evidence>
<organism evidence="1 5">
    <name type="scientific">Nonlabens ulvanivorans</name>
    <name type="common">Persicivirga ulvanivorans</name>
    <dbReference type="NCBI Taxonomy" id="906888"/>
    <lineage>
        <taxon>Bacteria</taxon>
        <taxon>Pseudomonadati</taxon>
        <taxon>Bacteroidota</taxon>
        <taxon>Flavobacteriia</taxon>
        <taxon>Flavobacteriales</taxon>
        <taxon>Flavobacteriaceae</taxon>
        <taxon>Nonlabens</taxon>
    </lineage>
</organism>
<dbReference type="InterPro" id="IPR029024">
    <property type="entry name" value="TerB-like"/>
</dbReference>
<evidence type="ECO:0000313" key="6">
    <source>
        <dbReference type="Proteomes" id="UP000239997"/>
    </source>
</evidence>
<evidence type="ECO:0000313" key="5">
    <source>
        <dbReference type="Proteomes" id="UP000028980"/>
    </source>
</evidence>
<evidence type="ECO:0000313" key="2">
    <source>
        <dbReference type="EMBL" id="KEZ94430.1"/>
    </source>
</evidence>
<comment type="caution">
    <text evidence="1">The sequence shown here is derived from an EMBL/GenBank/DDBJ whole genome shotgun (WGS) entry which is preliminary data.</text>
</comment>
<dbReference type="Proteomes" id="UP000028531">
    <property type="component" value="Unassembled WGS sequence"/>
</dbReference>
<gene>
    <name evidence="2" type="ORF">IL45_02085</name>
    <name evidence="1" type="ORF">JCM19296_1097</name>
    <name evidence="3" type="ORF">LY02_02737</name>
</gene>
<dbReference type="AlphaFoldDB" id="A0A081D9A9"/>
<dbReference type="EMBL" id="BBLG01000002">
    <property type="protein sequence ID" value="GAK75505.1"/>
    <property type="molecule type" value="Genomic_DNA"/>
</dbReference>
<evidence type="ECO:0000313" key="1">
    <source>
        <dbReference type="EMBL" id="GAK75505.1"/>
    </source>
</evidence>
<reference evidence="3 6" key="3">
    <citation type="submission" date="2018-03" db="EMBL/GenBank/DDBJ databases">
        <title>Genomic Encyclopedia of Archaeal and Bacterial Type Strains, Phase II (KMG-II): from individual species to whole genera.</title>
        <authorList>
            <person name="Goeker M."/>
        </authorList>
    </citation>
    <scope>NUCLEOTIDE SEQUENCE [LARGE SCALE GENOMIC DNA]</scope>
    <source>
        <strain evidence="3 6">DSM 22727</strain>
    </source>
</reference>
<dbReference type="EMBL" id="JPJI01000012">
    <property type="protein sequence ID" value="KEZ94430.1"/>
    <property type="molecule type" value="Genomic_DNA"/>
</dbReference>
<dbReference type="OrthoDB" id="979732at2"/>
<reference evidence="2 4" key="2">
    <citation type="submission" date="2014-07" db="EMBL/GenBank/DDBJ databases">
        <title>Draft genome sequence of Nonlabens ulvanivorans, an ulvan degrading bacterium.</title>
        <authorList>
            <person name="Kopel M."/>
            <person name="Helbert W."/>
            <person name="Henrissat B."/>
            <person name="Doniger T."/>
            <person name="Banin E."/>
        </authorList>
    </citation>
    <scope>NUCLEOTIDE SEQUENCE [LARGE SCALE GENOMIC DNA]</scope>
    <source>
        <strain evidence="2 4">PLR</strain>
    </source>
</reference>
<accession>A0A081D9A9</accession>
<evidence type="ECO:0000313" key="4">
    <source>
        <dbReference type="Proteomes" id="UP000028531"/>
    </source>
</evidence>
<evidence type="ECO:0000313" key="3">
    <source>
        <dbReference type="EMBL" id="PRX12324.1"/>
    </source>
</evidence>
<dbReference type="Proteomes" id="UP000239997">
    <property type="component" value="Unassembled WGS sequence"/>
</dbReference>
<dbReference type="Proteomes" id="UP000028980">
    <property type="component" value="Unassembled WGS sequence"/>
</dbReference>
<dbReference type="SUPFAM" id="SSF158682">
    <property type="entry name" value="TerB-like"/>
    <property type="match status" value="1"/>
</dbReference>
<protein>
    <recommendedName>
        <fullName evidence="7">Co-chaperone DjlA N-terminal domain-containing protein</fullName>
    </recommendedName>
</protein>
<keyword evidence="6" id="KW-1185">Reference proteome</keyword>
<dbReference type="RefSeq" id="WP_036579649.1">
    <property type="nucleotide sequence ID" value="NZ_JPJI01000012.1"/>
</dbReference>